<dbReference type="InterPro" id="IPR041492">
    <property type="entry name" value="HAD_2"/>
</dbReference>
<dbReference type="OrthoDB" id="9797743at2"/>
<dbReference type="InterPro" id="IPR023198">
    <property type="entry name" value="PGP-like_dom2"/>
</dbReference>
<sequence>MKYLFFDFDGTIADTQTGTIEALQHMAEDQGLKDLGTDTYKKFIGPALGESLAKFYPDLSPSRYHTAMTSYDEYYKNNSLYHLTLYPQIADVLAALKFDGYQLYISSAKTESLIKKLIPYLKLDQYFDGLFGASEDQVTRSSKADILKYALESVGASADESVIVGDRATDILGGIANHVHTLGITYGFGSYAELRDAGAESILEDPTEIPSEIRTF</sequence>
<reference evidence="1 2" key="1">
    <citation type="submission" date="2018-10" db="EMBL/GenBank/DDBJ databases">
        <title>Lactobacillus sp. R7 and Lactobacillus sp. R19 isolated from fermented mustard green product of Taiwan.</title>
        <authorList>
            <person name="Lin S.-T."/>
        </authorList>
    </citation>
    <scope>NUCLEOTIDE SEQUENCE [LARGE SCALE GENOMIC DNA]</scope>
    <source>
        <strain evidence="1 2">BCRC 81127</strain>
    </source>
</reference>
<proteinExistence type="predicted"/>
<dbReference type="Gene3D" id="1.10.150.240">
    <property type="entry name" value="Putative phosphatase, domain 2"/>
    <property type="match status" value="1"/>
</dbReference>
<dbReference type="PANTHER" id="PTHR43434">
    <property type="entry name" value="PHOSPHOGLYCOLATE PHOSPHATASE"/>
    <property type="match status" value="1"/>
</dbReference>
<dbReference type="SFLD" id="SFLDS00003">
    <property type="entry name" value="Haloacid_Dehalogenase"/>
    <property type="match status" value="1"/>
</dbReference>
<dbReference type="Gene3D" id="3.40.50.1000">
    <property type="entry name" value="HAD superfamily/HAD-like"/>
    <property type="match status" value="1"/>
</dbReference>
<dbReference type="InterPro" id="IPR050155">
    <property type="entry name" value="HAD-like_hydrolase_sf"/>
</dbReference>
<dbReference type="GO" id="GO:0005829">
    <property type="term" value="C:cytosol"/>
    <property type="evidence" value="ECO:0007669"/>
    <property type="project" value="TreeGrafter"/>
</dbReference>
<gene>
    <name evidence="1" type="ORF">EGT49_05655</name>
</gene>
<keyword evidence="2" id="KW-1185">Reference proteome</keyword>
<dbReference type="GO" id="GO:0004713">
    <property type="term" value="F:protein tyrosine kinase activity"/>
    <property type="evidence" value="ECO:0007669"/>
    <property type="project" value="TreeGrafter"/>
</dbReference>
<dbReference type="RefSeq" id="WP_135372366.1">
    <property type="nucleotide sequence ID" value="NZ_RKLY01000011.1"/>
</dbReference>
<dbReference type="InterPro" id="IPR036412">
    <property type="entry name" value="HAD-like_sf"/>
</dbReference>
<name>A0A4Z0JKS2_9LACO</name>
<comment type="caution">
    <text evidence="1">The sequence shown here is derived from an EMBL/GenBank/DDBJ whole genome shotgun (WGS) entry which is preliminary data.</text>
</comment>
<dbReference type="PANTHER" id="PTHR43434:SF20">
    <property type="entry name" value="5'-NUCLEOTIDASE"/>
    <property type="match status" value="1"/>
</dbReference>
<dbReference type="SUPFAM" id="SSF56784">
    <property type="entry name" value="HAD-like"/>
    <property type="match status" value="1"/>
</dbReference>
<evidence type="ECO:0000313" key="2">
    <source>
        <dbReference type="Proteomes" id="UP000298021"/>
    </source>
</evidence>
<dbReference type="GO" id="GO:0016787">
    <property type="term" value="F:hydrolase activity"/>
    <property type="evidence" value="ECO:0007669"/>
    <property type="project" value="UniProtKB-KW"/>
</dbReference>
<evidence type="ECO:0000313" key="1">
    <source>
        <dbReference type="EMBL" id="TGD23537.1"/>
    </source>
</evidence>
<accession>A0A4Z0JKS2</accession>
<protein>
    <submittedName>
        <fullName evidence="1">HAD family hydrolase</fullName>
    </submittedName>
</protein>
<dbReference type="AlphaFoldDB" id="A0A4Z0JKS2"/>
<dbReference type="InterPro" id="IPR023214">
    <property type="entry name" value="HAD_sf"/>
</dbReference>
<dbReference type="Pfam" id="PF13419">
    <property type="entry name" value="HAD_2"/>
    <property type="match status" value="1"/>
</dbReference>
<dbReference type="EMBL" id="RKLY01000011">
    <property type="protein sequence ID" value="TGD23537.1"/>
    <property type="molecule type" value="Genomic_DNA"/>
</dbReference>
<dbReference type="Proteomes" id="UP000298021">
    <property type="component" value="Unassembled WGS sequence"/>
</dbReference>
<organism evidence="1 2">
    <name type="scientific">Companilactobacillus suantsaicola</name>
    <dbReference type="NCBI Taxonomy" id="2487723"/>
    <lineage>
        <taxon>Bacteria</taxon>
        <taxon>Bacillati</taxon>
        <taxon>Bacillota</taxon>
        <taxon>Bacilli</taxon>
        <taxon>Lactobacillales</taxon>
        <taxon>Lactobacillaceae</taxon>
        <taxon>Companilactobacillus</taxon>
    </lineage>
</organism>
<dbReference type="SFLD" id="SFLDG01129">
    <property type="entry name" value="C1.5:_HAD__Beta-PGM__Phosphata"/>
    <property type="match status" value="1"/>
</dbReference>
<keyword evidence="1" id="KW-0378">Hydrolase</keyword>